<dbReference type="PANTHER" id="PTHR30329:SF21">
    <property type="entry name" value="LIPOPROTEIN YIAD-RELATED"/>
    <property type="match status" value="1"/>
</dbReference>
<organism evidence="7 8">
    <name type="scientific">Kiloniella antarctica</name>
    <dbReference type="NCBI Taxonomy" id="1550907"/>
    <lineage>
        <taxon>Bacteria</taxon>
        <taxon>Pseudomonadati</taxon>
        <taxon>Pseudomonadota</taxon>
        <taxon>Alphaproteobacteria</taxon>
        <taxon>Rhodospirillales</taxon>
        <taxon>Kiloniellaceae</taxon>
        <taxon>Kiloniella</taxon>
    </lineage>
</organism>
<dbReference type="RefSeq" id="WP_380253723.1">
    <property type="nucleotide sequence ID" value="NZ_JBHUII010000011.1"/>
</dbReference>
<dbReference type="PROSITE" id="PS51257">
    <property type="entry name" value="PROKAR_LIPOPROTEIN"/>
    <property type="match status" value="1"/>
</dbReference>
<feature type="chain" id="PRO_5047030621" evidence="5">
    <location>
        <begin position="20"/>
        <end position="202"/>
    </location>
</feature>
<feature type="signal peptide" evidence="5">
    <location>
        <begin position="1"/>
        <end position="19"/>
    </location>
</feature>
<dbReference type="SUPFAM" id="SSF103088">
    <property type="entry name" value="OmpA-like"/>
    <property type="match status" value="1"/>
</dbReference>
<protein>
    <submittedName>
        <fullName evidence="7">OmpA family protein</fullName>
    </submittedName>
</protein>
<dbReference type="EMBL" id="JBHUII010000011">
    <property type="protein sequence ID" value="MFD2207265.1"/>
    <property type="molecule type" value="Genomic_DNA"/>
</dbReference>
<dbReference type="InterPro" id="IPR006664">
    <property type="entry name" value="OMP_bac"/>
</dbReference>
<comment type="subcellular location">
    <subcellularLocation>
        <location evidence="1">Cell outer membrane</location>
    </subcellularLocation>
</comment>
<reference evidence="8" key="1">
    <citation type="journal article" date="2019" name="Int. J. Syst. Evol. Microbiol.">
        <title>The Global Catalogue of Microorganisms (GCM) 10K type strain sequencing project: providing services to taxonomists for standard genome sequencing and annotation.</title>
        <authorList>
            <consortium name="The Broad Institute Genomics Platform"/>
            <consortium name="The Broad Institute Genome Sequencing Center for Infectious Disease"/>
            <person name="Wu L."/>
            <person name="Ma J."/>
        </authorList>
    </citation>
    <scope>NUCLEOTIDE SEQUENCE [LARGE SCALE GENOMIC DNA]</scope>
    <source>
        <strain evidence="8">CGMCC 4.7192</strain>
    </source>
</reference>
<keyword evidence="8" id="KW-1185">Reference proteome</keyword>
<sequence>MNNKTILRLLAPLTLLALAACSTPRGNYVILLAEEGGEAGEISVTNEHGTQITSAVNSVVETSDNKAPKKPRELSEDIVAKLVAETEEAQPPKPLSFFFFFGFDSDVLTEDSRVIFDAVLAEIKTRKTVDISLIGHTDSTGSVEYNRALGLRRAGQLRDLLLQNDVVASAIDIKSLGEEDPLSDGDVLKEKALNRRVVMVLR</sequence>
<keyword evidence="2 4" id="KW-0472">Membrane</keyword>
<feature type="domain" description="OmpA-like" evidence="6">
    <location>
        <begin position="88"/>
        <end position="202"/>
    </location>
</feature>
<keyword evidence="5" id="KW-0732">Signal</keyword>
<dbReference type="PRINTS" id="PR01021">
    <property type="entry name" value="OMPADOMAIN"/>
</dbReference>
<comment type="caution">
    <text evidence="7">The sequence shown here is derived from an EMBL/GenBank/DDBJ whole genome shotgun (WGS) entry which is preliminary data.</text>
</comment>
<dbReference type="InterPro" id="IPR036737">
    <property type="entry name" value="OmpA-like_sf"/>
</dbReference>
<gene>
    <name evidence="7" type="ORF">ACFSKO_16675</name>
</gene>
<dbReference type="Pfam" id="PF00691">
    <property type="entry name" value="OmpA"/>
    <property type="match status" value="1"/>
</dbReference>
<dbReference type="InterPro" id="IPR050330">
    <property type="entry name" value="Bact_OuterMem_StrucFunc"/>
</dbReference>
<evidence type="ECO:0000256" key="1">
    <source>
        <dbReference type="ARBA" id="ARBA00004442"/>
    </source>
</evidence>
<dbReference type="CDD" id="cd07185">
    <property type="entry name" value="OmpA_C-like"/>
    <property type="match status" value="1"/>
</dbReference>
<dbReference type="Proteomes" id="UP001597294">
    <property type="component" value="Unassembled WGS sequence"/>
</dbReference>
<dbReference type="Gene3D" id="3.30.1330.60">
    <property type="entry name" value="OmpA-like domain"/>
    <property type="match status" value="1"/>
</dbReference>
<keyword evidence="3" id="KW-0998">Cell outer membrane</keyword>
<evidence type="ECO:0000313" key="8">
    <source>
        <dbReference type="Proteomes" id="UP001597294"/>
    </source>
</evidence>
<evidence type="ECO:0000259" key="6">
    <source>
        <dbReference type="PROSITE" id="PS51123"/>
    </source>
</evidence>
<name>A0ABW5BQS6_9PROT</name>
<evidence type="ECO:0000256" key="3">
    <source>
        <dbReference type="ARBA" id="ARBA00023237"/>
    </source>
</evidence>
<evidence type="ECO:0000313" key="7">
    <source>
        <dbReference type="EMBL" id="MFD2207265.1"/>
    </source>
</evidence>
<evidence type="ECO:0000256" key="2">
    <source>
        <dbReference type="ARBA" id="ARBA00023136"/>
    </source>
</evidence>
<dbReference type="InterPro" id="IPR006665">
    <property type="entry name" value="OmpA-like"/>
</dbReference>
<dbReference type="PROSITE" id="PS51123">
    <property type="entry name" value="OMPA_2"/>
    <property type="match status" value="1"/>
</dbReference>
<evidence type="ECO:0000256" key="5">
    <source>
        <dbReference type="SAM" id="SignalP"/>
    </source>
</evidence>
<proteinExistence type="predicted"/>
<evidence type="ECO:0000256" key="4">
    <source>
        <dbReference type="PROSITE-ProRule" id="PRU00473"/>
    </source>
</evidence>
<dbReference type="PANTHER" id="PTHR30329">
    <property type="entry name" value="STATOR ELEMENT OF FLAGELLAR MOTOR COMPLEX"/>
    <property type="match status" value="1"/>
</dbReference>
<accession>A0ABW5BQS6</accession>